<dbReference type="Proteomes" id="UP000319619">
    <property type="component" value="Unassembled WGS sequence"/>
</dbReference>
<dbReference type="EMBL" id="NJBN01000002">
    <property type="protein sequence ID" value="TKJ41545.1"/>
    <property type="molecule type" value="Genomic_DNA"/>
</dbReference>
<reference evidence="1 2" key="1">
    <citation type="submission" date="2017-06" db="EMBL/GenBank/DDBJ databases">
        <title>Novel microbial phyla capable of carbon fixation and sulfur reduction in deep-sea sediments.</title>
        <authorList>
            <person name="Huang J."/>
            <person name="Baker B."/>
            <person name="Wang Y."/>
        </authorList>
    </citation>
    <scope>NUCLEOTIDE SEQUENCE [LARGE SCALE GENOMIC DNA]</scope>
    <source>
        <strain evidence="1">B3_LCP</strain>
    </source>
</reference>
<evidence type="ECO:0000313" key="1">
    <source>
        <dbReference type="EMBL" id="TKJ41545.1"/>
    </source>
</evidence>
<comment type="caution">
    <text evidence="1">The sequence shown here is derived from an EMBL/GenBank/DDBJ whole genome shotgun (WGS) entry which is preliminary data.</text>
</comment>
<accession>A0A532V2Y2</accession>
<sequence>MADNDPKKVHIRPFPYPYRAALTIANDVDRIGTFQELKAIHDVLNGTKDTPCGPGLGLEVGDSFHFFTVHPQQDDTLSYFDGLTKRRSSAASVLREGVKSGLLDTIHTWGNFSQKGGFFREYAQRAFEELDKYNLLIPVWTNHGDIHNFQNIGRNDSLGDVPEHVSMRGDRSEVLEYHFDIARQAGVRYIWIKELTSVVGQERSLDPQDCLDEAGFLGKSLLKGVLNKARGEGAAKTLQVANKLISPVRLRDGTQAYQMLRYGYYDKDGSDSLPDLITSKNLRRLVDIGGAMLLYVHLGKGRPSAETPFSPESYRALERLSHYAYDGDIWVTTTSRLCRYVELRRRLQLNLNTTGSNHIISTQLEPFGALPGPSLDGLTFYCDLQLEDHLNVDEETVPIVRNPVDNTGRISYSVPLAPLEYCWQ</sequence>
<dbReference type="AlphaFoldDB" id="A0A532V2Y2"/>
<gene>
    <name evidence="1" type="ORF">CEE37_02990</name>
</gene>
<evidence type="ECO:0000313" key="2">
    <source>
        <dbReference type="Proteomes" id="UP000319619"/>
    </source>
</evidence>
<protein>
    <submittedName>
        <fullName evidence="1">Uncharacterized protein</fullName>
    </submittedName>
</protein>
<name>A0A532V2Y2_UNCL8</name>
<proteinExistence type="predicted"/>
<organism evidence="1 2">
    <name type="scientific">candidate division LCP-89 bacterium B3_LCP</name>
    <dbReference type="NCBI Taxonomy" id="2012998"/>
    <lineage>
        <taxon>Bacteria</taxon>
        <taxon>Pseudomonadati</taxon>
        <taxon>Bacteria division LCP-89</taxon>
    </lineage>
</organism>